<keyword evidence="9" id="KW-1090">Inhibition of host innate immune response by virus</keyword>
<keyword evidence="7" id="KW-0167">Capsid protein</keyword>
<evidence type="ECO:0000256" key="5">
    <source>
        <dbReference type="ARBA" id="ARBA00022448"/>
    </source>
</evidence>
<evidence type="ECO:0000256" key="8">
    <source>
        <dbReference type="ARBA" id="ARBA00022581"/>
    </source>
</evidence>
<comment type="function">
    <text evidence="23">Transports the viral genome to neighboring plant cells directly through plasmosdesmata, without any budding. The movement protein allows efficient cell to cell propagation, by bypassing the host cell wall barrier. Acts by forming a tubular structure at the host plasmodesmata, enlarging it enough to allow free passage of virion capsids. Binds to GTP and to single-stranded RNA and single-stranded DNA in a non-sequence-specific manner.</text>
</comment>
<evidence type="ECO:0000256" key="1">
    <source>
        <dbReference type="ARBA" id="ARBA00003642"/>
    </source>
</evidence>
<evidence type="ECO:0000256" key="23">
    <source>
        <dbReference type="ARBA" id="ARBA00046110"/>
    </source>
</evidence>
<evidence type="ECO:0000256" key="18">
    <source>
        <dbReference type="ARBA" id="ARBA00023280"/>
    </source>
</evidence>
<evidence type="ECO:0000256" key="16">
    <source>
        <dbReference type="ARBA" id="ARBA00023125"/>
    </source>
</evidence>
<keyword evidence="28" id="KW-1185">Reference proteome</keyword>
<evidence type="ECO:0000256" key="3">
    <source>
        <dbReference type="ARBA" id="ARBA00004621"/>
    </source>
</evidence>
<dbReference type="GO" id="GO:0003677">
    <property type="term" value="F:DNA binding"/>
    <property type="evidence" value="ECO:0007669"/>
    <property type="project" value="UniProtKB-KW"/>
</dbReference>
<sequence length="1002" mass="112092">MSRFGTQDKFVLWLFVGLNVLKFSFGVLSVQSLIKEACFVLILFILQSHWYYLVFEHFALLTSTRKFKEFTELVQMEYRAEKYLNSIPADVLTSRAQAYNVGKLQQLKDQIPKGKELYANARGILGAWKTQRNSIGRVLQGGEVHTYKHVPIGNLVAGKPVELSVPIVDPAKLPVDQEESDYNLVKESSKDEAKSVHVGAVEVILECFTSPDCNIYGGAMFVDTFHEDPKNAIRALFVTQLCGGTPPRCLFFPDTQVQLKRGINERFKLILATGNSDFKEGHSIASLKVNVASCGVSLTQRYKPTPFLETYAKKERANVIEYVGRYAAVIHRNNPFDPKELRKNGLSFKYGGKEVLTEKQPMQFVWEKGKEQTVTVGAKEPGNSEGNEMELAPEDDKPEISYMPAGRRHLVLPNKNIEVCPQMDVATFTSLLDDTENLRLQSMLNSRIAAGRFALPAKATKGTVVFDNSVEQLIATTLRGAPNFRHTYRQTSKLRVILTVNTPLTTGIGLMIGYNSSYADKHTLTEYTMASEESAIWNPACQGVFQFSFSPNPCGLYWSYDFLRFTRARLSLLVVSGWSATPSADCAISWQMHIDEEPMKNTIFYPLNPPEIFEIKRWMGTLIFQQGSQEQVKKMPLTIGAPVGDDTSAVMTLPNTLAAMWNYNIGTFNFEFSKLSSPFIKGTLLAFIAMERDTSYSLEELQNFPNQIIQFDDKIGRAYVSFNSEHFAQAWSTQVSTDVKAEDRGCPYLYVVSKDCITSTISGEMVVGVKLLSVSEYVTYGYNPGIIVAEKVVNSSVTNVAGTSLQINKIGKRISPQYLYVGENNWSELCTIDPPVADESKQSFAQYSIDLLSAELKTANDVGVWTTEIVPSPAVYMLRSSAWKRGTLHFKLKICGKPTVKRADWACVTRVDVRRAPGPEYLNTATIFSAQPHADEIDFKVHILGPNNGFESWNTHFGNQLSWLANVTIGKVNQTALHVWYVRPDDDFCCGGNRIMSSLAQA</sequence>
<dbReference type="GO" id="GO:0003723">
    <property type="term" value="F:RNA binding"/>
    <property type="evidence" value="ECO:0007669"/>
    <property type="project" value="UniProtKB-KW"/>
</dbReference>
<dbReference type="SUPFAM" id="SSF88633">
    <property type="entry name" value="Positive stranded ssRNA viruses"/>
    <property type="match status" value="3"/>
</dbReference>
<evidence type="ECO:0000256" key="10">
    <source>
        <dbReference type="ARBA" id="ARBA00022741"/>
    </source>
</evidence>
<evidence type="ECO:0000313" key="28">
    <source>
        <dbReference type="Proteomes" id="UP001055375"/>
    </source>
</evidence>
<evidence type="ECO:0000256" key="25">
    <source>
        <dbReference type="ARBA" id="ARBA00046913"/>
    </source>
</evidence>
<keyword evidence="17" id="KW-0342">GTP-binding</keyword>
<dbReference type="InterPro" id="IPR029053">
    <property type="entry name" value="Viral_coat"/>
</dbReference>
<dbReference type="GeneID" id="80551109"/>
<keyword evidence="26" id="KW-1133">Transmembrane helix</keyword>
<dbReference type="GO" id="GO:0052170">
    <property type="term" value="P:symbiont-mediated suppression of host innate immune response"/>
    <property type="evidence" value="ECO:0007669"/>
    <property type="project" value="UniProtKB-KW"/>
</dbReference>
<keyword evidence="6" id="KW-0941">Suppressor of RNA silencing</keyword>
<keyword evidence="16" id="KW-0238">DNA-binding</keyword>
<evidence type="ECO:0000256" key="22">
    <source>
        <dbReference type="ARBA" id="ARBA00033402"/>
    </source>
</evidence>
<dbReference type="Proteomes" id="UP001055375">
    <property type="component" value="Genome"/>
</dbReference>
<dbReference type="GO" id="GO:0046740">
    <property type="term" value="P:transport of virus in host, cell to cell"/>
    <property type="evidence" value="ECO:0007669"/>
    <property type="project" value="UniProtKB-KW"/>
</dbReference>
<keyword evidence="12" id="KW-0694">RNA-binding</keyword>
<dbReference type="GO" id="GO:0044219">
    <property type="term" value="C:host cell plasmodesma"/>
    <property type="evidence" value="ECO:0007669"/>
    <property type="project" value="UniProtKB-SubCell"/>
</dbReference>
<evidence type="ECO:0000256" key="7">
    <source>
        <dbReference type="ARBA" id="ARBA00022561"/>
    </source>
</evidence>
<evidence type="ECO:0000313" key="27">
    <source>
        <dbReference type="EMBL" id="QES71273.1"/>
    </source>
</evidence>
<dbReference type="EMBL" id="MK990556">
    <property type="protein sequence ID" value="QES71273.1"/>
    <property type="molecule type" value="Genomic_RNA"/>
</dbReference>
<reference evidence="27 28" key="1">
    <citation type="submission" date="2019-05" db="EMBL/GenBank/DDBJ databases">
        <title>Genome sequence and phylogenetic analysis of a novel comovirus from pepper (Capsicum frutescens).</title>
        <authorList>
            <person name="Alcala Briseno R.I."/>
            <person name="Lotrakul P."/>
            <person name="Valverde R.A."/>
        </authorList>
    </citation>
    <scope>NUCLEOTIDE SEQUENCE [LARGE SCALE GENOMIC DNA]</scope>
</reference>
<evidence type="ECO:0000256" key="19">
    <source>
        <dbReference type="ARBA" id="ARBA00030233"/>
    </source>
</evidence>
<dbReference type="GO" id="GO:0039617">
    <property type="term" value="C:T=3 icosahedral viral capsid"/>
    <property type="evidence" value="ECO:0007669"/>
    <property type="project" value="UniProtKB-KW"/>
</dbReference>
<keyword evidence="26" id="KW-0812">Transmembrane</keyword>
<dbReference type="KEGG" id="vg:80551109"/>
<evidence type="ECO:0000256" key="14">
    <source>
        <dbReference type="ARBA" id="ARBA00023060"/>
    </source>
</evidence>
<name>A0A5J6DQ79_9SECO</name>
<dbReference type="RefSeq" id="YP_010840301.1">
    <property type="nucleotide sequence ID" value="NC_078595.1"/>
</dbReference>
<dbReference type="Pfam" id="PF02248">
    <property type="entry name" value="Como_SCP"/>
    <property type="match status" value="1"/>
</dbReference>
<evidence type="ECO:0000256" key="11">
    <source>
        <dbReference type="ARBA" id="ARBA00022844"/>
    </source>
</evidence>
<evidence type="ECO:0000256" key="17">
    <source>
        <dbReference type="ARBA" id="ARBA00023134"/>
    </source>
</evidence>
<keyword evidence="5" id="KW-0813">Transport</keyword>
<evidence type="ECO:0000256" key="26">
    <source>
        <dbReference type="SAM" id="Phobius"/>
    </source>
</evidence>
<comment type="subunit">
    <text evidence="24">Interacts (via C-terminus) with the large capsid protein.</text>
</comment>
<evidence type="ECO:0000256" key="2">
    <source>
        <dbReference type="ARBA" id="ARBA00004328"/>
    </source>
</evidence>
<dbReference type="GO" id="GO:0005525">
    <property type="term" value="F:GTP binding"/>
    <property type="evidence" value="ECO:0007669"/>
    <property type="project" value="UniProtKB-KW"/>
</dbReference>
<dbReference type="InterPro" id="IPR003181">
    <property type="entry name" value="Como_LCP"/>
</dbReference>
<keyword evidence="10" id="KW-0547">Nucleotide-binding</keyword>
<evidence type="ECO:0000256" key="4">
    <source>
        <dbReference type="ARBA" id="ARBA00022361"/>
    </source>
</evidence>
<organism evidence="27 28">
    <name type="scientific">Pepper mild mosaic virus</name>
    <dbReference type="NCBI Taxonomy" id="2555551"/>
    <lineage>
        <taxon>Viruses</taxon>
        <taxon>Riboviria</taxon>
        <taxon>Orthornavirae</taxon>
        <taxon>Pisuviricota</taxon>
        <taxon>Pisoniviricetes</taxon>
        <taxon>Picornavirales</taxon>
        <taxon>Secoviridae</taxon>
        <taxon>Comovirinae</taxon>
        <taxon>Comovirus</taxon>
        <taxon>Comovirus capsici</taxon>
    </lineage>
</organism>
<keyword evidence="15" id="KW-1031">Host cell junction</keyword>
<keyword evidence="14" id="KW-1142">T=3 icosahedral capsid protein</keyword>
<dbReference type="Gene3D" id="2.60.120.20">
    <property type="match status" value="2"/>
</dbReference>
<keyword evidence="13" id="KW-0916">Viral movement protein</keyword>
<keyword evidence="8" id="KW-0945">Host-virus interaction</keyword>
<evidence type="ECO:0000256" key="20">
    <source>
        <dbReference type="ARBA" id="ARBA00031918"/>
    </source>
</evidence>
<keyword evidence="18" id="KW-0899">Viral immunoevasion</keyword>
<evidence type="ECO:0000256" key="15">
    <source>
        <dbReference type="ARBA" id="ARBA00023081"/>
    </source>
</evidence>
<evidence type="ECO:0000256" key="24">
    <source>
        <dbReference type="ARBA" id="ARBA00046473"/>
    </source>
</evidence>
<keyword evidence="26" id="KW-0472">Membrane</keyword>
<protein>
    <recommendedName>
        <fullName evidence="4">RNA2 polyprotein</fullName>
    </recommendedName>
    <alternativeName>
        <fullName evidence="21">Genome polyprotein M</fullName>
    </alternativeName>
    <alternativeName>
        <fullName evidence="22">M RNA polyprotein</fullName>
    </alternativeName>
    <alternativeName>
        <fullName evidence="19">Middle component RNA polyprotein</fullName>
    </alternativeName>
    <alternativeName>
        <fullName evidence="20">P2</fullName>
    </alternativeName>
</protein>
<evidence type="ECO:0000256" key="21">
    <source>
        <dbReference type="ARBA" id="ARBA00032125"/>
    </source>
</evidence>
<comment type="subcellular location">
    <subcellularLocation>
        <location evidence="3">Host cell junction</location>
        <location evidence="3">Host plasmodesma</location>
    </subcellularLocation>
    <subcellularLocation>
        <location evidence="2">Virion</location>
    </subcellularLocation>
</comment>
<feature type="transmembrane region" description="Helical" evidence="26">
    <location>
        <begin position="12"/>
        <end position="30"/>
    </location>
</feature>
<dbReference type="GO" id="GO:0005198">
    <property type="term" value="F:structural molecule activity"/>
    <property type="evidence" value="ECO:0007669"/>
    <property type="project" value="InterPro"/>
</dbReference>
<evidence type="ECO:0000256" key="6">
    <source>
        <dbReference type="ARBA" id="ARBA00022463"/>
    </source>
</evidence>
<proteinExistence type="predicted"/>
<accession>A0A5J6DQ79</accession>
<comment type="function">
    <text evidence="1">Responsible for viral RNA2 accumulation. May function by recruiting the RNA1-encoded polyprotein that contains the replication protein to RNA2 and enable its replication.</text>
</comment>
<dbReference type="Pfam" id="PF02247">
    <property type="entry name" value="Como_LCP"/>
    <property type="match status" value="1"/>
</dbReference>
<comment type="subunit">
    <text evidence="25">Interacts with the large capsid protein.</text>
</comment>
<evidence type="ECO:0000256" key="9">
    <source>
        <dbReference type="ARBA" id="ARBA00022632"/>
    </source>
</evidence>
<feature type="transmembrane region" description="Helical" evidence="26">
    <location>
        <begin position="37"/>
        <end position="55"/>
    </location>
</feature>
<evidence type="ECO:0000256" key="13">
    <source>
        <dbReference type="ARBA" id="ARBA00023031"/>
    </source>
</evidence>
<keyword evidence="11" id="KW-0946">Virion</keyword>
<evidence type="ECO:0000256" key="12">
    <source>
        <dbReference type="ARBA" id="ARBA00022884"/>
    </source>
</evidence>
<dbReference type="InterPro" id="IPR003182">
    <property type="entry name" value="RNA2_polyprotein"/>
</dbReference>